<sequence length="119" mass="13485">MLSWASQHFENTTRIYQQDSAPAHSAEVVQKWCADNFSDFILAKKGPPNSSDIIPMDYSVQSILKSKAYATSHTSNDSLKEALKKAWEEIDEDVLRAAVEAFPERLRACNRAKRGHFQI</sequence>
<protein>
    <submittedName>
        <fullName evidence="3">DDE-1 domain-containing protein</fullName>
    </submittedName>
</protein>
<name>A0A0N4YAM4_NIPBR</name>
<dbReference type="STRING" id="27835.A0A0N4YAM4"/>
<dbReference type="AlphaFoldDB" id="A0A0N4YAM4"/>
<evidence type="ECO:0000313" key="1">
    <source>
        <dbReference type="EMBL" id="VDL77042.1"/>
    </source>
</evidence>
<dbReference type="EMBL" id="UYSL01021047">
    <property type="protein sequence ID" value="VDL77042.1"/>
    <property type="molecule type" value="Genomic_DNA"/>
</dbReference>
<dbReference type="Proteomes" id="UP000271162">
    <property type="component" value="Unassembled WGS sequence"/>
</dbReference>
<dbReference type="PANTHER" id="PTHR47326:SF1">
    <property type="entry name" value="HTH PSQ-TYPE DOMAIN-CONTAINING PROTEIN"/>
    <property type="match status" value="1"/>
</dbReference>
<dbReference type="OMA" id="WSEGYLR"/>
<gene>
    <name evidence="1" type="ORF">NBR_LOCUS13453</name>
</gene>
<evidence type="ECO:0000313" key="2">
    <source>
        <dbReference type="Proteomes" id="UP000271162"/>
    </source>
</evidence>
<proteinExistence type="predicted"/>
<reference evidence="3" key="1">
    <citation type="submission" date="2017-02" db="UniProtKB">
        <authorList>
            <consortium name="WormBaseParasite"/>
        </authorList>
    </citation>
    <scope>IDENTIFICATION</scope>
</reference>
<keyword evidence="2" id="KW-1185">Reference proteome</keyword>
<dbReference type="WBParaSite" id="NBR_0001345201-mRNA-1">
    <property type="protein sequence ID" value="NBR_0001345201-mRNA-1"/>
    <property type="gene ID" value="NBR_0001345201"/>
</dbReference>
<accession>A0A0N4YAM4</accession>
<dbReference type="InterPro" id="IPR036397">
    <property type="entry name" value="RNaseH_sf"/>
</dbReference>
<organism evidence="3">
    <name type="scientific">Nippostrongylus brasiliensis</name>
    <name type="common">Rat hookworm</name>
    <dbReference type="NCBI Taxonomy" id="27835"/>
    <lineage>
        <taxon>Eukaryota</taxon>
        <taxon>Metazoa</taxon>
        <taxon>Ecdysozoa</taxon>
        <taxon>Nematoda</taxon>
        <taxon>Chromadorea</taxon>
        <taxon>Rhabditida</taxon>
        <taxon>Rhabditina</taxon>
        <taxon>Rhabditomorpha</taxon>
        <taxon>Strongyloidea</taxon>
        <taxon>Heligmosomidae</taxon>
        <taxon>Nippostrongylus</taxon>
    </lineage>
</organism>
<dbReference type="GO" id="GO:0003676">
    <property type="term" value="F:nucleic acid binding"/>
    <property type="evidence" value="ECO:0007669"/>
    <property type="project" value="InterPro"/>
</dbReference>
<dbReference type="Gene3D" id="3.30.420.10">
    <property type="entry name" value="Ribonuclease H-like superfamily/Ribonuclease H"/>
    <property type="match status" value="1"/>
</dbReference>
<reference evidence="1 2" key="2">
    <citation type="submission" date="2018-11" db="EMBL/GenBank/DDBJ databases">
        <authorList>
            <consortium name="Pathogen Informatics"/>
        </authorList>
    </citation>
    <scope>NUCLEOTIDE SEQUENCE [LARGE SCALE GENOMIC DNA]</scope>
</reference>
<evidence type="ECO:0000313" key="3">
    <source>
        <dbReference type="WBParaSite" id="NBR_0001345201-mRNA-1"/>
    </source>
</evidence>
<dbReference type="PANTHER" id="PTHR47326">
    <property type="entry name" value="TRANSPOSABLE ELEMENT TC3 TRANSPOSASE-LIKE PROTEIN"/>
    <property type="match status" value="1"/>
</dbReference>